<reference evidence="3" key="1">
    <citation type="submission" date="2009-07" db="EMBL/GenBank/DDBJ databases">
        <authorList>
            <person name="Weinstock G."/>
            <person name="Sodergren E."/>
            <person name="Clifton S."/>
            <person name="Fulton L."/>
            <person name="Fulton B."/>
            <person name="Courtney L."/>
            <person name="Fronick C."/>
            <person name="Harrison M."/>
            <person name="Strong C."/>
            <person name="Farmer C."/>
            <person name="Delahaunty K."/>
            <person name="Markovic C."/>
            <person name="Hall O."/>
            <person name="Minx P."/>
            <person name="Tomlinson C."/>
            <person name="Mitreva M."/>
            <person name="Nelson J."/>
            <person name="Hou S."/>
            <person name="Wollam A."/>
            <person name="Pepin K.H."/>
            <person name="Johnson M."/>
            <person name="Bhonagiri V."/>
            <person name="Nash W.E."/>
            <person name="Warren W."/>
            <person name="Chinwalla A."/>
            <person name="Mardis E.R."/>
            <person name="Wilson R.K."/>
        </authorList>
    </citation>
    <scope>NUCLEOTIDE SEQUENCE [LARGE SCALE GENOMIC DNA]</scope>
    <source>
        <strain evidence="3">DSM 14469</strain>
    </source>
</reference>
<keyword evidence="1" id="KW-0732">Signal</keyword>
<dbReference type="InterPro" id="IPR052910">
    <property type="entry name" value="ABC-Purine-Binding"/>
</dbReference>
<dbReference type="PANTHER" id="PTHR43208:SF1">
    <property type="entry name" value="ABC TRANSPORTER SUBSTRATE-BINDING PROTEIN"/>
    <property type="match status" value="1"/>
</dbReference>
<organism evidence="3 4">
    <name type="scientific">Marvinbryantia formatexigens DSM 14469</name>
    <dbReference type="NCBI Taxonomy" id="478749"/>
    <lineage>
        <taxon>Bacteria</taxon>
        <taxon>Bacillati</taxon>
        <taxon>Bacillota</taxon>
        <taxon>Clostridia</taxon>
        <taxon>Lachnospirales</taxon>
        <taxon>Lachnospiraceae</taxon>
        <taxon>Marvinbryantia</taxon>
    </lineage>
</organism>
<evidence type="ECO:0000256" key="1">
    <source>
        <dbReference type="ARBA" id="ARBA00022729"/>
    </source>
</evidence>
<dbReference type="Pfam" id="PF02608">
    <property type="entry name" value="Bmp"/>
    <property type="match status" value="1"/>
</dbReference>
<dbReference type="Gene3D" id="3.40.50.2300">
    <property type="match status" value="2"/>
</dbReference>
<dbReference type="EMBL" id="ACCL02000013">
    <property type="protein sequence ID" value="EET60089.1"/>
    <property type="molecule type" value="Genomic_DNA"/>
</dbReference>
<keyword evidence="4" id="KW-1185">Reference proteome</keyword>
<evidence type="ECO:0000313" key="3">
    <source>
        <dbReference type="EMBL" id="EET60089.1"/>
    </source>
</evidence>
<evidence type="ECO:0000259" key="2">
    <source>
        <dbReference type="Pfam" id="PF02608"/>
    </source>
</evidence>
<feature type="domain" description="ABC transporter substrate-binding protein PnrA-like" evidence="2">
    <location>
        <begin position="293"/>
        <end position="454"/>
    </location>
</feature>
<proteinExistence type="predicted"/>
<dbReference type="PANTHER" id="PTHR43208">
    <property type="entry name" value="ABC TRANSPORTER SUBSTRATE-BINDING PROTEIN"/>
    <property type="match status" value="1"/>
</dbReference>
<dbReference type="Proteomes" id="UP000005561">
    <property type="component" value="Unassembled WGS sequence"/>
</dbReference>
<accession>C6LH30</accession>
<dbReference type="eggNOG" id="COG1744">
    <property type="taxonomic scope" value="Bacteria"/>
</dbReference>
<dbReference type="GO" id="GO:0005886">
    <property type="term" value="C:plasma membrane"/>
    <property type="evidence" value="ECO:0007669"/>
    <property type="project" value="InterPro"/>
</dbReference>
<dbReference type="InterPro" id="IPR003760">
    <property type="entry name" value="PnrA-like"/>
</dbReference>
<dbReference type="AlphaFoldDB" id="C6LH30"/>
<comment type="caution">
    <text evidence="3">The sequence shown here is derived from an EMBL/GenBank/DDBJ whole genome shotgun (WGS) entry which is preliminary data.</text>
</comment>
<protein>
    <submittedName>
        <fullName evidence="3">Basic membrane protein</fullName>
    </submittedName>
</protein>
<gene>
    <name evidence="3" type="ORF">BRYFOR_07940</name>
</gene>
<dbReference type="STRING" id="168384.SAMN05660368_02714"/>
<name>C6LH30_9FIRM</name>
<sequence>MLMSLEEYGKALKLGKKEVAARSARGLYPYLEVLDDIPEAANSIMEYPLGLVQIPTDQIVGTKTEGRSKAFAANFMPVLSEYSEFARKWANLCESHLTEGIRDPIKAYEFMNKFYVLEGNKRVSVLKYFDAVSIPGTVTRIVPPRTEEKENKIYYEFMDFYNLSSVNYIYFSEEGRFAKLQRLLGKQPDEMWTDEDRQTFSSLYSSFSSGYRAMGGDKLGITVGDAFLDFIEIQGYDELDKMTTSEFKETLAKSWKVFDTLADSDAVEIQMTPKENKKPLLQRLIPLSSPELKIAFVHETDPQKSGWTYAHDLGRMHLEQVFPDQVKIREYHMEEQSEKAAEAMINRAVQDGSTLIFTTSPVLAHASIKAAMEYPDVKILNCSLLASHGYIRTYSARMYEAKFLIGAIAGAMAENNRIGYMADYPIYGTVANVNAFALGAKMVNPRAKIYVEWTAKKNVDIYEHFREQGVSYVSGRDIIIPGKSQGSRHFGLFKLDEVSPHNLAMPIWHWGKFYEKMIRQILSGTWKNEENSRVKTVNYWWGMSSGMVDVICSQNLPLGTSRLVELLKNTISSGEFNPFSGVLYSQDGPIQEDGDDVLTPEKIITMDWLAENVIGEIPKIADLQEKARAVVLQQGVESTEE</sequence>
<evidence type="ECO:0000313" key="4">
    <source>
        <dbReference type="Proteomes" id="UP000005561"/>
    </source>
</evidence>